<dbReference type="CDD" id="cd08704">
    <property type="entry name" value="Met_tRNA_FMT_C"/>
    <property type="match status" value="1"/>
</dbReference>
<dbReference type="InterPro" id="IPR005794">
    <property type="entry name" value="Fmt"/>
</dbReference>
<evidence type="ECO:0000256" key="5">
    <source>
        <dbReference type="HAMAP-Rule" id="MF_00182"/>
    </source>
</evidence>
<dbReference type="Proteomes" id="UP001597297">
    <property type="component" value="Unassembled WGS sequence"/>
</dbReference>
<dbReference type="CDD" id="cd08646">
    <property type="entry name" value="FMT_core_Met-tRNA-FMT_N"/>
    <property type="match status" value="1"/>
</dbReference>
<dbReference type="InterPro" id="IPR011034">
    <property type="entry name" value="Formyl_transferase-like_C_sf"/>
</dbReference>
<organism evidence="8 9">
    <name type="scientific">Rubritalea spongiae</name>
    <dbReference type="NCBI Taxonomy" id="430797"/>
    <lineage>
        <taxon>Bacteria</taxon>
        <taxon>Pseudomonadati</taxon>
        <taxon>Verrucomicrobiota</taxon>
        <taxon>Verrucomicrobiia</taxon>
        <taxon>Verrucomicrobiales</taxon>
        <taxon>Rubritaleaceae</taxon>
        <taxon>Rubritalea</taxon>
    </lineage>
</organism>
<dbReference type="NCBIfam" id="TIGR00460">
    <property type="entry name" value="fmt"/>
    <property type="match status" value="1"/>
</dbReference>
<dbReference type="InterPro" id="IPR002376">
    <property type="entry name" value="Formyl_transf_N"/>
</dbReference>
<gene>
    <name evidence="5 8" type="primary">fmt</name>
    <name evidence="8" type="ORF">ACFSQZ_03435</name>
</gene>
<dbReference type="SUPFAM" id="SSF53328">
    <property type="entry name" value="Formyltransferase"/>
    <property type="match status" value="1"/>
</dbReference>
<evidence type="ECO:0000256" key="4">
    <source>
        <dbReference type="ARBA" id="ARBA00022917"/>
    </source>
</evidence>
<keyword evidence="9" id="KW-1185">Reference proteome</keyword>
<comment type="similarity">
    <text evidence="1 5">Belongs to the Fmt family.</text>
</comment>
<evidence type="ECO:0000313" key="9">
    <source>
        <dbReference type="Proteomes" id="UP001597297"/>
    </source>
</evidence>
<feature type="domain" description="Formyl transferase C-terminal" evidence="7">
    <location>
        <begin position="207"/>
        <end position="305"/>
    </location>
</feature>
<evidence type="ECO:0000313" key="8">
    <source>
        <dbReference type="EMBL" id="MFD2275513.1"/>
    </source>
</evidence>
<dbReference type="Pfam" id="PF00551">
    <property type="entry name" value="Formyl_trans_N"/>
    <property type="match status" value="1"/>
</dbReference>
<accession>A0ABW5DZ70</accession>
<dbReference type="RefSeq" id="WP_377092735.1">
    <property type="nucleotide sequence ID" value="NZ_JBHSJM010000001.1"/>
</dbReference>
<keyword evidence="4 5" id="KW-0648">Protein biosynthesis</keyword>
<dbReference type="InterPro" id="IPR005793">
    <property type="entry name" value="Formyl_trans_C"/>
</dbReference>
<keyword evidence="3 5" id="KW-0808">Transferase</keyword>
<dbReference type="InterPro" id="IPR044135">
    <property type="entry name" value="Met-tRNA-FMT_C"/>
</dbReference>
<dbReference type="InterPro" id="IPR036477">
    <property type="entry name" value="Formyl_transf_N_sf"/>
</dbReference>
<feature type="binding site" evidence="5">
    <location>
        <begin position="113"/>
        <end position="116"/>
    </location>
    <ligand>
        <name>(6S)-5,6,7,8-tetrahydrofolate</name>
        <dbReference type="ChEBI" id="CHEBI:57453"/>
    </ligand>
</feature>
<dbReference type="EMBL" id="JBHUJC010000010">
    <property type="protein sequence ID" value="MFD2275513.1"/>
    <property type="molecule type" value="Genomic_DNA"/>
</dbReference>
<dbReference type="SUPFAM" id="SSF50486">
    <property type="entry name" value="FMT C-terminal domain-like"/>
    <property type="match status" value="1"/>
</dbReference>
<proteinExistence type="inferred from homology"/>
<comment type="catalytic activity">
    <reaction evidence="5">
        <text>L-methionyl-tRNA(fMet) + (6R)-10-formyltetrahydrofolate = N-formyl-L-methionyl-tRNA(fMet) + (6S)-5,6,7,8-tetrahydrofolate + H(+)</text>
        <dbReference type="Rhea" id="RHEA:24380"/>
        <dbReference type="Rhea" id="RHEA-COMP:9952"/>
        <dbReference type="Rhea" id="RHEA-COMP:9953"/>
        <dbReference type="ChEBI" id="CHEBI:15378"/>
        <dbReference type="ChEBI" id="CHEBI:57453"/>
        <dbReference type="ChEBI" id="CHEBI:78530"/>
        <dbReference type="ChEBI" id="CHEBI:78844"/>
        <dbReference type="ChEBI" id="CHEBI:195366"/>
        <dbReference type="EC" id="2.1.2.9"/>
    </reaction>
</comment>
<dbReference type="InterPro" id="IPR041711">
    <property type="entry name" value="Met-tRNA-FMT_N"/>
</dbReference>
<evidence type="ECO:0000259" key="6">
    <source>
        <dbReference type="Pfam" id="PF00551"/>
    </source>
</evidence>
<dbReference type="Gene3D" id="3.40.50.12230">
    <property type="match status" value="1"/>
</dbReference>
<dbReference type="PANTHER" id="PTHR11138:SF5">
    <property type="entry name" value="METHIONYL-TRNA FORMYLTRANSFERASE, MITOCHONDRIAL"/>
    <property type="match status" value="1"/>
</dbReference>
<dbReference type="HAMAP" id="MF_00182">
    <property type="entry name" value="Formyl_trans"/>
    <property type="match status" value="1"/>
</dbReference>
<sequence length="319" mass="35080">MSSKRIVYMATGDIAIPAFEALIADSNYDTVALITQPDKPVGRKQVLTPPRIKTVAQEADIPVFQPIKVKAEDELQILRDLNPDVIVVMAYGQILPKVLLEIPTVAIINLHASLLPKHRGASCIQAAIDQGDAESGMTVMHVTEGLDEGDVILRKPFKLTPQITGGELHDILMNDGPECLLKALQMLFDGTAVRQPQDDKLSNYAPKLMRNDGEIDWSQPAEIIERRIRAYDPWPGTLTYFIDTKGKTKRLKIFPQCEILYDVDAEDGEVVSVDDGLIIACETGGLRITELQPDGKRRMAAKDFLVSGQIAVGDKLGAQ</sequence>
<evidence type="ECO:0000256" key="3">
    <source>
        <dbReference type="ARBA" id="ARBA00022679"/>
    </source>
</evidence>
<dbReference type="EC" id="2.1.2.9" evidence="2 5"/>
<protein>
    <recommendedName>
        <fullName evidence="2 5">Methionyl-tRNA formyltransferase</fullName>
        <ecNumber evidence="2 5">2.1.2.9</ecNumber>
    </recommendedName>
</protein>
<evidence type="ECO:0000256" key="2">
    <source>
        <dbReference type="ARBA" id="ARBA00012261"/>
    </source>
</evidence>
<evidence type="ECO:0000256" key="1">
    <source>
        <dbReference type="ARBA" id="ARBA00010699"/>
    </source>
</evidence>
<comment type="function">
    <text evidence="5">Attaches a formyl group to the free amino group of methionyl-tRNA(fMet). The formyl group appears to play a dual role in the initiator identity of N-formylmethionyl-tRNA by promoting its recognition by IF2 and preventing the misappropriation of this tRNA by the elongation apparatus.</text>
</comment>
<dbReference type="Pfam" id="PF02911">
    <property type="entry name" value="Formyl_trans_C"/>
    <property type="match status" value="1"/>
</dbReference>
<dbReference type="PANTHER" id="PTHR11138">
    <property type="entry name" value="METHIONYL-TRNA FORMYLTRANSFERASE"/>
    <property type="match status" value="1"/>
</dbReference>
<dbReference type="GO" id="GO:0004479">
    <property type="term" value="F:methionyl-tRNA formyltransferase activity"/>
    <property type="evidence" value="ECO:0007669"/>
    <property type="project" value="UniProtKB-EC"/>
</dbReference>
<reference evidence="9" key="1">
    <citation type="journal article" date="2019" name="Int. J. Syst. Evol. Microbiol.">
        <title>The Global Catalogue of Microorganisms (GCM) 10K type strain sequencing project: providing services to taxonomists for standard genome sequencing and annotation.</title>
        <authorList>
            <consortium name="The Broad Institute Genomics Platform"/>
            <consortium name="The Broad Institute Genome Sequencing Center for Infectious Disease"/>
            <person name="Wu L."/>
            <person name="Ma J."/>
        </authorList>
    </citation>
    <scope>NUCLEOTIDE SEQUENCE [LARGE SCALE GENOMIC DNA]</scope>
    <source>
        <strain evidence="9">JCM 16545</strain>
    </source>
</reference>
<evidence type="ECO:0000259" key="7">
    <source>
        <dbReference type="Pfam" id="PF02911"/>
    </source>
</evidence>
<comment type="caution">
    <text evidence="8">The sequence shown here is derived from an EMBL/GenBank/DDBJ whole genome shotgun (WGS) entry which is preliminary data.</text>
</comment>
<feature type="domain" description="Formyl transferase N-terminal" evidence="6">
    <location>
        <begin position="11"/>
        <end position="183"/>
    </location>
</feature>
<name>A0ABW5DZ70_9BACT</name>